<dbReference type="PANTHER" id="PTHR44520:SF2">
    <property type="entry name" value="RESPONSE REGULATOR RCP1"/>
    <property type="match status" value="1"/>
</dbReference>
<dbReference type="InterPro" id="IPR052893">
    <property type="entry name" value="TCS_response_regulator"/>
</dbReference>
<dbReference type="Gene3D" id="3.40.50.2300">
    <property type="match status" value="1"/>
</dbReference>
<dbReference type="AlphaFoldDB" id="A0A1M5SWF8"/>
<feature type="domain" description="Response regulatory" evidence="2">
    <location>
        <begin position="7"/>
        <end position="129"/>
    </location>
</feature>
<dbReference type="STRING" id="370979.SAMN05443663_107245"/>
<dbReference type="SUPFAM" id="SSF52172">
    <property type="entry name" value="CheY-like"/>
    <property type="match status" value="1"/>
</dbReference>
<feature type="modified residue" description="4-aspartylphosphate" evidence="1">
    <location>
        <position position="62"/>
    </location>
</feature>
<dbReference type="Pfam" id="PF00072">
    <property type="entry name" value="Response_reg"/>
    <property type="match status" value="1"/>
</dbReference>
<dbReference type="PROSITE" id="PS50110">
    <property type="entry name" value="RESPONSE_REGULATORY"/>
    <property type="match status" value="1"/>
</dbReference>
<evidence type="ECO:0000259" key="2">
    <source>
        <dbReference type="PROSITE" id="PS50110"/>
    </source>
</evidence>
<dbReference type="PANTHER" id="PTHR44520">
    <property type="entry name" value="RESPONSE REGULATOR RCP1-RELATED"/>
    <property type="match status" value="1"/>
</dbReference>
<dbReference type="OrthoDB" id="7631574at2"/>
<dbReference type="EMBL" id="FQWC01000007">
    <property type="protein sequence ID" value="SHH42911.1"/>
    <property type="molecule type" value="Genomic_DNA"/>
</dbReference>
<dbReference type="Proteomes" id="UP000184071">
    <property type="component" value="Unassembled WGS sequence"/>
</dbReference>
<name>A0A1M5SWF8_9FLAO</name>
<dbReference type="RefSeq" id="WP_073417202.1">
    <property type="nucleotide sequence ID" value="NZ_FQWC01000007.1"/>
</dbReference>
<dbReference type="SMART" id="SM00448">
    <property type="entry name" value="REC"/>
    <property type="match status" value="1"/>
</dbReference>
<sequence>MNQHIYNILLADDDDDDCSFFEEALDELSLATTLVTVNDGVHLMNFLADTSQESLPDVLFLDLNMPRKNGSECLTEIRQIERLKDFPIIIFSTSLDTKIVDVTYEMGATFYIRKPGDFSKLKTVIENALIAASENNFKQPERAHFIIQP</sequence>
<organism evidence="3 4">
    <name type="scientific">Flavobacterium defluvii</name>
    <dbReference type="NCBI Taxonomy" id="370979"/>
    <lineage>
        <taxon>Bacteria</taxon>
        <taxon>Pseudomonadati</taxon>
        <taxon>Bacteroidota</taxon>
        <taxon>Flavobacteriia</taxon>
        <taxon>Flavobacteriales</taxon>
        <taxon>Flavobacteriaceae</taxon>
        <taxon>Flavobacterium</taxon>
    </lineage>
</organism>
<keyword evidence="4" id="KW-1185">Reference proteome</keyword>
<dbReference type="InterPro" id="IPR011006">
    <property type="entry name" value="CheY-like_superfamily"/>
</dbReference>
<dbReference type="GO" id="GO:0000160">
    <property type="term" value="P:phosphorelay signal transduction system"/>
    <property type="evidence" value="ECO:0007669"/>
    <property type="project" value="InterPro"/>
</dbReference>
<keyword evidence="1" id="KW-0597">Phosphoprotein</keyword>
<evidence type="ECO:0000313" key="3">
    <source>
        <dbReference type="EMBL" id="SHH42911.1"/>
    </source>
</evidence>
<evidence type="ECO:0000313" key="4">
    <source>
        <dbReference type="Proteomes" id="UP000184071"/>
    </source>
</evidence>
<proteinExistence type="predicted"/>
<gene>
    <name evidence="3" type="ORF">SAMN05443663_107245</name>
</gene>
<evidence type="ECO:0000256" key="1">
    <source>
        <dbReference type="PROSITE-ProRule" id="PRU00169"/>
    </source>
</evidence>
<reference evidence="4" key="1">
    <citation type="submission" date="2016-11" db="EMBL/GenBank/DDBJ databases">
        <authorList>
            <person name="Varghese N."/>
            <person name="Submissions S."/>
        </authorList>
    </citation>
    <scope>NUCLEOTIDE SEQUENCE [LARGE SCALE GENOMIC DNA]</scope>
    <source>
        <strain evidence="4">DSM 17963</strain>
    </source>
</reference>
<protein>
    <submittedName>
        <fullName evidence="3">Response regulator receiver domain-containing protein</fullName>
    </submittedName>
</protein>
<dbReference type="InterPro" id="IPR001789">
    <property type="entry name" value="Sig_transdc_resp-reg_receiver"/>
</dbReference>
<accession>A0A1M5SWF8</accession>